<accession>A0A4W6DQ82</accession>
<evidence type="ECO:0000313" key="4">
    <source>
        <dbReference type="Proteomes" id="UP000314980"/>
    </source>
</evidence>
<dbReference type="PROSITE" id="PS00280">
    <property type="entry name" value="BPTI_KUNITZ_1"/>
    <property type="match status" value="1"/>
</dbReference>
<reference evidence="3" key="2">
    <citation type="submission" date="2025-08" db="UniProtKB">
        <authorList>
            <consortium name="Ensembl"/>
        </authorList>
    </citation>
    <scope>IDENTIFICATION</scope>
</reference>
<feature type="domain" description="BPTI/Kunitz inhibitor" evidence="2">
    <location>
        <begin position="158"/>
        <end position="203"/>
    </location>
</feature>
<dbReference type="AlphaFoldDB" id="A0A4W6DQ82"/>
<evidence type="ECO:0000259" key="2">
    <source>
        <dbReference type="PROSITE" id="PS50279"/>
    </source>
</evidence>
<dbReference type="InterPro" id="IPR002223">
    <property type="entry name" value="Kunitz_BPTI"/>
</dbReference>
<protein>
    <recommendedName>
        <fullName evidence="2">BPTI/Kunitz inhibitor domain-containing protein</fullName>
    </recommendedName>
</protein>
<dbReference type="Ensembl" id="ENSLCAT00010027624.1">
    <property type="protein sequence ID" value="ENSLCAP00010027050.1"/>
    <property type="gene ID" value="ENSLCAG00010012657.1"/>
</dbReference>
<name>A0A4W6DQ82_LATCA</name>
<dbReference type="InterPro" id="IPR020901">
    <property type="entry name" value="Prtase_inh_Kunz-CS"/>
</dbReference>
<dbReference type="InterPro" id="IPR036880">
    <property type="entry name" value="Kunitz_BPTI_sf"/>
</dbReference>
<evidence type="ECO:0000256" key="1">
    <source>
        <dbReference type="ARBA" id="ARBA00023157"/>
    </source>
</evidence>
<dbReference type="PANTHER" id="PTHR10083:SF374">
    <property type="entry name" value="BPTI_KUNITZ INHIBITOR DOMAIN-CONTAINING PROTEIN"/>
    <property type="match status" value="1"/>
</dbReference>
<sequence length="246" mass="28177">MYFKSALSMSMFTAPSQPLCSSKDRPLASPSLHTRHVCSLAQDRGSCKNYTIMWFFDNSLGRCSRFWYGGCSGNENRFWTQKECENRCPTKTPGRRGDKEVITSQQNNYTIMWFFDNSLGRCSRFWYGGCGGNENRFWTQKECENRCPTKTPGRRGDDPGGCQNYTMMWFFDTEQNECSRFWYGGCGGNGNRFKTQQEKLANCWMLAKHGRRLSDSTVVQHLLQVSLRSSSDQVLCLMKQAGADVG</sequence>
<organism evidence="3 4">
    <name type="scientific">Lates calcarifer</name>
    <name type="common">Barramundi</name>
    <name type="synonym">Holocentrus calcarifer</name>
    <dbReference type="NCBI Taxonomy" id="8187"/>
    <lineage>
        <taxon>Eukaryota</taxon>
        <taxon>Metazoa</taxon>
        <taxon>Chordata</taxon>
        <taxon>Craniata</taxon>
        <taxon>Vertebrata</taxon>
        <taxon>Euteleostomi</taxon>
        <taxon>Actinopterygii</taxon>
        <taxon>Neopterygii</taxon>
        <taxon>Teleostei</taxon>
        <taxon>Neoteleostei</taxon>
        <taxon>Acanthomorphata</taxon>
        <taxon>Carangaria</taxon>
        <taxon>Carangaria incertae sedis</taxon>
        <taxon>Centropomidae</taxon>
        <taxon>Lates</taxon>
    </lineage>
</organism>
<dbReference type="PANTHER" id="PTHR10083">
    <property type="entry name" value="KUNITZ-TYPE PROTEASE INHIBITOR-RELATED"/>
    <property type="match status" value="1"/>
</dbReference>
<dbReference type="Proteomes" id="UP000314980">
    <property type="component" value="Unassembled WGS sequence"/>
</dbReference>
<dbReference type="Gene3D" id="4.10.410.10">
    <property type="entry name" value="Pancreatic trypsin inhibitor Kunitz domain"/>
    <property type="match status" value="3"/>
</dbReference>
<dbReference type="InterPro" id="IPR050098">
    <property type="entry name" value="TFPI/VKTCI-like"/>
</dbReference>
<evidence type="ECO:0000313" key="3">
    <source>
        <dbReference type="Ensembl" id="ENSLCAP00010027050.1"/>
    </source>
</evidence>
<dbReference type="PROSITE" id="PS50279">
    <property type="entry name" value="BPTI_KUNITZ_2"/>
    <property type="match status" value="3"/>
</dbReference>
<feature type="domain" description="BPTI/Kunitz inhibitor" evidence="2">
    <location>
        <begin position="90"/>
        <end position="147"/>
    </location>
</feature>
<dbReference type="GO" id="GO:0005615">
    <property type="term" value="C:extracellular space"/>
    <property type="evidence" value="ECO:0007669"/>
    <property type="project" value="TreeGrafter"/>
</dbReference>
<keyword evidence="4" id="KW-1185">Reference proteome</keyword>
<proteinExistence type="predicted"/>
<dbReference type="FunFam" id="4.10.410.10:FF:000020">
    <property type="entry name" value="Collagen, type VI, alpha 3"/>
    <property type="match status" value="3"/>
</dbReference>
<keyword evidence="1" id="KW-1015">Disulfide bond</keyword>
<dbReference type="GO" id="GO:0004867">
    <property type="term" value="F:serine-type endopeptidase inhibitor activity"/>
    <property type="evidence" value="ECO:0007669"/>
    <property type="project" value="InterPro"/>
</dbReference>
<dbReference type="Pfam" id="PF00014">
    <property type="entry name" value="Kunitz_BPTI"/>
    <property type="match status" value="3"/>
</dbReference>
<feature type="domain" description="BPTI/Kunitz inhibitor" evidence="2">
    <location>
        <begin position="38"/>
        <end position="88"/>
    </location>
</feature>
<reference evidence="3" key="3">
    <citation type="submission" date="2025-09" db="UniProtKB">
        <authorList>
            <consortium name="Ensembl"/>
        </authorList>
    </citation>
    <scope>IDENTIFICATION</scope>
</reference>
<dbReference type="CDD" id="cd22631">
    <property type="entry name" value="Kunitz_collagen_alpha6_VI-like"/>
    <property type="match status" value="1"/>
</dbReference>
<dbReference type="PRINTS" id="PR00759">
    <property type="entry name" value="BASICPTASE"/>
</dbReference>
<dbReference type="GeneTree" id="ENSGT00940000165273"/>
<reference evidence="4" key="1">
    <citation type="submission" date="2015-09" db="EMBL/GenBank/DDBJ databases">
        <authorList>
            <person name="Sai Rama Sridatta P."/>
        </authorList>
    </citation>
    <scope>NUCLEOTIDE SEQUENCE [LARGE SCALE GENOMIC DNA]</scope>
</reference>
<dbReference type="SUPFAM" id="SSF57362">
    <property type="entry name" value="BPTI-like"/>
    <property type="match status" value="3"/>
</dbReference>
<dbReference type="SMART" id="SM00131">
    <property type="entry name" value="KU"/>
    <property type="match status" value="3"/>
</dbReference>